<dbReference type="Proteomes" id="UP001595824">
    <property type="component" value="Unassembled WGS sequence"/>
</dbReference>
<evidence type="ECO:0000313" key="2">
    <source>
        <dbReference type="EMBL" id="MFC4333054.1"/>
    </source>
</evidence>
<dbReference type="RefSeq" id="WP_381744416.1">
    <property type="nucleotide sequence ID" value="NZ_JBHSDP010000029.1"/>
</dbReference>
<keyword evidence="3" id="KW-1185">Reference proteome</keyword>
<organism evidence="2 3">
    <name type="scientific">Streptomyces andamanensis</name>
    <dbReference type="NCBI Taxonomy" id="1565035"/>
    <lineage>
        <taxon>Bacteria</taxon>
        <taxon>Bacillati</taxon>
        <taxon>Actinomycetota</taxon>
        <taxon>Actinomycetes</taxon>
        <taxon>Kitasatosporales</taxon>
        <taxon>Streptomycetaceae</taxon>
        <taxon>Streptomyces</taxon>
    </lineage>
</organism>
<sequence length="190" mass="19931">MRGRSPLLVCAVALVIMCFGAVTGCSSGSSGGSGSAPPAARPADVGSITPCDFFTGDELSEYALHDARPVSDPRGCLWEGSAFFEGASTALTLTLLPRSADAELRTLRTASGERITERSAIGGRRIWRNTTPGNDVRCELLFSIDGSSAAVVRLSEFLGVSDVRPTQQDLCDGLDKLAPRVEGKLPAVRS</sequence>
<comment type="caution">
    <text evidence="2">The sequence shown here is derived from an EMBL/GenBank/DDBJ whole genome shotgun (WGS) entry which is preliminary data.</text>
</comment>
<protein>
    <submittedName>
        <fullName evidence="2">DUF3558 family protein</fullName>
    </submittedName>
</protein>
<feature type="chain" id="PRO_5046791790" evidence="1">
    <location>
        <begin position="22"/>
        <end position="190"/>
    </location>
</feature>
<keyword evidence="1" id="KW-0732">Signal</keyword>
<reference evidence="3" key="1">
    <citation type="journal article" date="2019" name="Int. J. Syst. Evol. Microbiol.">
        <title>The Global Catalogue of Microorganisms (GCM) 10K type strain sequencing project: providing services to taxonomists for standard genome sequencing and annotation.</title>
        <authorList>
            <consortium name="The Broad Institute Genomics Platform"/>
            <consortium name="The Broad Institute Genome Sequencing Center for Infectious Disease"/>
            <person name="Wu L."/>
            <person name="Ma J."/>
        </authorList>
    </citation>
    <scope>NUCLEOTIDE SEQUENCE [LARGE SCALE GENOMIC DNA]</scope>
    <source>
        <strain evidence="3">PCU 347</strain>
    </source>
</reference>
<evidence type="ECO:0000313" key="3">
    <source>
        <dbReference type="Proteomes" id="UP001595824"/>
    </source>
</evidence>
<dbReference type="InterPro" id="IPR024520">
    <property type="entry name" value="DUF3558"/>
</dbReference>
<dbReference type="PROSITE" id="PS51257">
    <property type="entry name" value="PROKAR_LIPOPROTEIN"/>
    <property type="match status" value="1"/>
</dbReference>
<dbReference type="EMBL" id="JBHSDP010000029">
    <property type="protein sequence ID" value="MFC4333054.1"/>
    <property type="molecule type" value="Genomic_DNA"/>
</dbReference>
<dbReference type="Pfam" id="PF12079">
    <property type="entry name" value="DUF3558"/>
    <property type="match status" value="1"/>
</dbReference>
<proteinExistence type="predicted"/>
<name>A0ABV8TQR5_9ACTN</name>
<gene>
    <name evidence="2" type="ORF">ACFPC0_35910</name>
</gene>
<feature type="signal peptide" evidence="1">
    <location>
        <begin position="1"/>
        <end position="21"/>
    </location>
</feature>
<accession>A0ABV8TQR5</accession>
<evidence type="ECO:0000256" key="1">
    <source>
        <dbReference type="SAM" id="SignalP"/>
    </source>
</evidence>